<reference evidence="8" key="2">
    <citation type="submission" date="2014-06" db="EMBL/GenBank/DDBJ databases">
        <title>The complete genome of Blastobotrys (Arxula) adeninivorans LS3 - a yeast of biotechnological interest.</title>
        <authorList>
            <person name="Kunze G."/>
            <person name="Gaillardin C."/>
            <person name="Czernicka M."/>
            <person name="Durrens P."/>
            <person name="Martin T."/>
            <person name="Boer E."/>
            <person name="Gabaldon T."/>
            <person name="Cruz J."/>
            <person name="Talla E."/>
            <person name="Marck C."/>
            <person name="Goffeau A."/>
            <person name="Barbe V."/>
            <person name="Baret P."/>
            <person name="Baronian K."/>
            <person name="Beier S."/>
            <person name="Bleykasten C."/>
            <person name="Bode R."/>
            <person name="Casaregola S."/>
            <person name="Despons L."/>
            <person name="Fairhead C."/>
            <person name="Giersberg M."/>
            <person name="Gierski P."/>
            <person name="Hahnel U."/>
            <person name="Hartmann A."/>
            <person name="Jankowska D."/>
            <person name="Jubin C."/>
            <person name="Jung P."/>
            <person name="Lafontaine I."/>
            <person name="Leh-Louis V."/>
            <person name="Lemaire M."/>
            <person name="Marcet-Houben M."/>
            <person name="Mascher M."/>
            <person name="Morel G."/>
            <person name="Richard G.-F."/>
            <person name="Riechen J."/>
            <person name="Sacerdot C."/>
            <person name="Sarkar A."/>
            <person name="Savel G."/>
            <person name="Schacherer J."/>
            <person name="Sherman D."/>
            <person name="Straub M.-L."/>
            <person name="Stein N."/>
            <person name="Thierry A."/>
            <person name="Trautwein-Schult A."/>
            <person name="Westhof E."/>
            <person name="Worch S."/>
            <person name="Dujon B."/>
            <person name="Souciet J.-L."/>
            <person name="Wincker P."/>
            <person name="Scholz U."/>
            <person name="Neuveglise N."/>
        </authorList>
    </citation>
    <scope>NUCLEOTIDE SEQUENCE</scope>
    <source>
        <strain evidence="8">LS3</strain>
    </source>
</reference>
<dbReference type="InterPro" id="IPR042556">
    <property type="entry name" value="AZUL_sf"/>
</dbReference>
<dbReference type="Gene3D" id="3.30.2410.10">
    <property type="entry name" value="Hect, E3 ligase catalytic domain"/>
    <property type="match status" value="1"/>
</dbReference>
<evidence type="ECO:0000256" key="3">
    <source>
        <dbReference type="ARBA" id="ARBA00022679"/>
    </source>
</evidence>
<dbReference type="InterPro" id="IPR044611">
    <property type="entry name" value="E3A/B/C-like"/>
</dbReference>
<dbReference type="Gene3D" id="3.90.1750.10">
    <property type="entry name" value="Hect, E3 ligase catalytic domains"/>
    <property type="match status" value="1"/>
</dbReference>
<dbReference type="GO" id="GO:0000209">
    <property type="term" value="P:protein polyubiquitination"/>
    <property type="evidence" value="ECO:0007669"/>
    <property type="project" value="InterPro"/>
</dbReference>
<proteinExistence type="predicted"/>
<feature type="active site" description="Glycyl thioester intermediate" evidence="5">
    <location>
        <position position="799"/>
    </location>
</feature>
<dbReference type="PANTHER" id="PTHR45700">
    <property type="entry name" value="UBIQUITIN-PROTEIN LIGASE E3C"/>
    <property type="match status" value="1"/>
</dbReference>
<dbReference type="Gene3D" id="3.30.2160.10">
    <property type="entry name" value="Hect, E3 ligase catalytic domain"/>
    <property type="match status" value="1"/>
</dbReference>
<comment type="catalytic activity">
    <reaction evidence="1">
        <text>S-ubiquitinyl-[E2 ubiquitin-conjugating enzyme]-L-cysteine + [acceptor protein]-L-lysine = [E2 ubiquitin-conjugating enzyme]-L-cysteine + N(6)-ubiquitinyl-[acceptor protein]-L-lysine.</text>
        <dbReference type="EC" id="2.3.2.26"/>
    </reaction>
</comment>
<dbReference type="SUPFAM" id="SSF56204">
    <property type="entry name" value="Hect, E3 ligase catalytic domain"/>
    <property type="match status" value="1"/>
</dbReference>
<dbReference type="InterPro" id="IPR032353">
    <property type="entry name" value="AZUL"/>
</dbReference>
<keyword evidence="3" id="KW-0808">Transferase</keyword>
<dbReference type="PROSITE" id="PS50237">
    <property type="entry name" value="HECT"/>
    <property type="match status" value="1"/>
</dbReference>
<evidence type="ECO:0000256" key="4">
    <source>
        <dbReference type="ARBA" id="ARBA00022786"/>
    </source>
</evidence>
<evidence type="ECO:0000259" key="7">
    <source>
        <dbReference type="PROSITE" id="PS50237"/>
    </source>
</evidence>
<evidence type="ECO:0000256" key="6">
    <source>
        <dbReference type="SAM" id="MobiDB-lite"/>
    </source>
</evidence>
<accession>A0A060TE37</accession>
<dbReference type="FunFam" id="3.30.2410.10:FF:000003">
    <property type="entry name" value="probable E3 ubiquitin-protein ligase HERC4 isoform X1"/>
    <property type="match status" value="1"/>
</dbReference>
<evidence type="ECO:0000256" key="5">
    <source>
        <dbReference type="PROSITE-ProRule" id="PRU00104"/>
    </source>
</evidence>
<evidence type="ECO:0000256" key="2">
    <source>
        <dbReference type="ARBA" id="ARBA00012485"/>
    </source>
</evidence>
<keyword evidence="4 5" id="KW-0833">Ubl conjugation pathway</keyword>
<dbReference type="PANTHER" id="PTHR45700:SF8">
    <property type="entry name" value="HECT-TYPE E3 UBIQUITIN TRANSFERASE"/>
    <property type="match status" value="1"/>
</dbReference>
<feature type="domain" description="HECT" evidence="7">
    <location>
        <begin position="493"/>
        <end position="831"/>
    </location>
</feature>
<evidence type="ECO:0000256" key="1">
    <source>
        <dbReference type="ARBA" id="ARBA00000885"/>
    </source>
</evidence>
<dbReference type="InterPro" id="IPR000569">
    <property type="entry name" value="HECT_dom"/>
</dbReference>
<dbReference type="PhylomeDB" id="A0A060TE37"/>
<name>A0A060TE37_BLAAD</name>
<gene>
    <name evidence="8" type="ORF">GNLVRS02_ARAD1D04730g</name>
</gene>
<feature type="compositionally biased region" description="Low complexity" evidence="6">
    <location>
        <begin position="170"/>
        <end position="180"/>
    </location>
</feature>
<dbReference type="Gene3D" id="6.10.130.10">
    <property type="entry name" value="Ubiquitin-protein ligase E3A, N-terminal zinc-binding domain (AZUL)"/>
    <property type="match status" value="1"/>
</dbReference>
<protein>
    <recommendedName>
        <fullName evidence="2">HECT-type E3 ubiquitin transferase</fullName>
        <ecNumber evidence="2">2.3.2.26</ecNumber>
    </recommendedName>
</protein>
<evidence type="ECO:0000313" key="8">
    <source>
        <dbReference type="EMBL" id="CDP37142.1"/>
    </source>
</evidence>
<dbReference type="GO" id="GO:0061630">
    <property type="term" value="F:ubiquitin protein ligase activity"/>
    <property type="evidence" value="ECO:0007669"/>
    <property type="project" value="UniProtKB-EC"/>
</dbReference>
<sequence>MTMMGRSLRDGPNASLAHYHVTDVTLPHTCWNYVLHTSLLIPYAMPPAIGLSLQELTARYAYQVQEGCSDPHCSQPFCRKNIKKHFLGRGIRLSAAPALACHLAASKGETGLCTQLRSRVLPKNISLHIDPYDPLRLSHDGPHTPCSDKPLDLILEPGRPSPGPGTQTASDNSSSSPPSNSYSLQASLLSTATFRNYWPILSTAKLVALAKGSIRDPGDTLSPKPPPWIPALQSVCNFVNFKRVLCSPESPFIAFKESLTSIRTSVSGKRHQPVIRMLILIISRHRRRFLREDTTAVKRIDEILGLLLITLNDPYGLSYCPPLFHDAGNFITPEDTNAKLLYSHSFDVYMRYWPSSIAFSGALTGLHQAKSYFDQIILPDVYLPISPLAFFRRYSSYSRAGTVYLSQTPWILDRPKRHELFRYGCLKQMAAATERLSKINQVMTRTEFFPAALEDPMRKYTASLMDVSYFIMDIDRNDFLNSAVQCLGKALQIENMIRRPLKVRFGVGEVAVDHGGVQVEFFQLLGHQLLHSGHGLFIEDPNSKKMWFNPAYSGPASIYQYIGMLFGLALYNGCIADVQFPSFFYHLLLNDVDSYVSKLSVSDMEELMPDVASSLRQLLRYPAQDFERDFYLSFESVIQYDDGSTYSIHLPSFDDYSEGAVTAENRARYVSEYVRFRLYDSVREPIQNFNRGLKFVISSQLLQLLTVDDLQMLLEGTAPEIDINTLEKVVDYSDGYDRSSLTVSHFWSVVREFDETQKRQLLEFITGSKRVPIGGLSRLPFTIQRNGTDCTRIPSASVCFSRLLLPDYKSRAQLKRMLLLALENAQGFGLV</sequence>
<dbReference type="InterPro" id="IPR035983">
    <property type="entry name" value="Hect_E3_ubiquitin_ligase"/>
</dbReference>
<dbReference type="EMBL" id="HG937694">
    <property type="protein sequence ID" value="CDP37142.1"/>
    <property type="molecule type" value="Genomic_DNA"/>
</dbReference>
<dbReference type="Pfam" id="PF16558">
    <property type="entry name" value="AZUL"/>
    <property type="match status" value="1"/>
</dbReference>
<dbReference type="AlphaFoldDB" id="A0A060TE37"/>
<organism evidence="8">
    <name type="scientific">Blastobotrys adeninivorans</name>
    <name type="common">Yeast</name>
    <name type="synonym">Arxula adeninivorans</name>
    <dbReference type="NCBI Taxonomy" id="409370"/>
    <lineage>
        <taxon>Eukaryota</taxon>
        <taxon>Fungi</taxon>
        <taxon>Dikarya</taxon>
        <taxon>Ascomycota</taxon>
        <taxon>Saccharomycotina</taxon>
        <taxon>Dipodascomycetes</taxon>
        <taxon>Dipodascales</taxon>
        <taxon>Trichomonascaceae</taxon>
        <taxon>Blastobotrys</taxon>
    </lineage>
</organism>
<dbReference type="EC" id="2.3.2.26" evidence="2"/>
<dbReference type="SMART" id="SM00119">
    <property type="entry name" value="HECTc"/>
    <property type="match status" value="1"/>
</dbReference>
<dbReference type="Pfam" id="PF00632">
    <property type="entry name" value="HECT"/>
    <property type="match status" value="1"/>
</dbReference>
<feature type="region of interest" description="Disordered" evidence="6">
    <location>
        <begin position="148"/>
        <end position="180"/>
    </location>
</feature>
<reference evidence="8" key="1">
    <citation type="submission" date="2014-02" db="EMBL/GenBank/DDBJ databases">
        <authorList>
            <person name="Genoscope - CEA"/>
        </authorList>
    </citation>
    <scope>NUCLEOTIDE SEQUENCE</scope>
    <source>
        <strain evidence="8">LS3</strain>
    </source>
</reference>